<comment type="subcellular location">
    <subcellularLocation>
        <location evidence="2">Cell inner membrane</location>
        <topology evidence="2">Multi-pass membrane protein</topology>
    </subcellularLocation>
    <subcellularLocation>
        <location evidence="10">Cell membrane</location>
        <topology evidence="10">Multi-pass membrane protein</topology>
    </subcellularLocation>
</comment>
<dbReference type="InterPro" id="IPR000515">
    <property type="entry name" value="MetI-like"/>
</dbReference>
<evidence type="ECO:0000256" key="8">
    <source>
        <dbReference type="ARBA" id="ARBA00022989"/>
    </source>
</evidence>
<evidence type="ECO:0000256" key="6">
    <source>
        <dbReference type="ARBA" id="ARBA00022692"/>
    </source>
</evidence>
<dbReference type="InterPro" id="IPR043429">
    <property type="entry name" value="ArtM/GltK/GlnP/TcyL/YhdX-like"/>
</dbReference>
<feature type="transmembrane region" description="Helical" evidence="10">
    <location>
        <begin position="130"/>
        <end position="148"/>
    </location>
</feature>
<evidence type="ECO:0000256" key="3">
    <source>
        <dbReference type="ARBA" id="ARBA00010072"/>
    </source>
</evidence>
<dbReference type="InterPro" id="IPR010065">
    <property type="entry name" value="AA_ABC_transptr_permease_3TM"/>
</dbReference>
<dbReference type="PANTHER" id="PTHR30614:SF20">
    <property type="entry name" value="GLUTAMINE TRANSPORT SYSTEM PERMEASE PROTEIN GLNP"/>
    <property type="match status" value="1"/>
</dbReference>
<sequence>MDFTVLTDHASEIGSGFLVTLWTWGGGVLAGVIAGLVIAVIQLSAGPWVRGVLRCYIEVIRATPFLVQLFLLYYGGPSLGLSLSPMTAGLVGLGIYGSVYFAEIFRTGFTSIPRGQQEAAAMLGMTAWQIIWRVQIPQMLVLILPALVNFTTILGKETPVLSIITVPELTFVLTGVGAETFAYVETLLALCVGYFLLAELCSRLGQWLERRASRYLTQGVQQRRALKPRESAA</sequence>
<organism evidence="12 13">
    <name type="scientific">Salinicola socius</name>
    <dbReference type="NCBI Taxonomy" id="404433"/>
    <lineage>
        <taxon>Bacteria</taxon>
        <taxon>Pseudomonadati</taxon>
        <taxon>Pseudomonadota</taxon>
        <taxon>Gammaproteobacteria</taxon>
        <taxon>Oceanospirillales</taxon>
        <taxon>Halomonadaceae</taxon>
        <taxon>Salinicola</taxon>
    </lineage>
</organism>
<evidence type="ECO:0000256" key="9">
    <source>
        <dbReference type="ARBA" id="ARBA00023136"/>
    </source>
</evidence>
<feature type="domain" description="ABC transmembrane type-1" evidence="11">
    <location>
        <begin position="17"/>
        <end position="205"/>
    </location>
</feature>
<evidence type="ECO:0000256" key="5">
    <source>
        <dbReference type="ARBA" id="ARBA00022475"/>
    </source>
</evidence>
<gene>
    <name evidence="12" type="ORF">BTW07_02740</name>
</gene>
<dbReference type="SUPFAM" id="SSF161098">
    <property type="entry name" value="MetI-like"/>
    <property type="match status" value="1"/>
</dbReference>
<dbReference type="Gene3D" id="1.10.3720.10">
    <property type="entry name" value="MetI-like"/>
    <property type="match status" value="1"/>
</dbReference>
<dbReference type="GO" id="GO:0022857">
    <property type="term" value="F:transmembrane transporter activity"/>
    <property type="evidence" value="ECO:0007669"/>
    <property type="project" value="InterPro"/>
</dbReference>
<dbReference type="GO" id="GO:0006865">
    <property type="term" value="P:amino acid transport"/>
    <property type="evidence" value="ECO:0007669"/>
    <property type="project" value="UniProtKB-KW"/>
</dbReference>
<dbReference type="STRING" id="404433.BTW07_02740"/>
<dbReference type="NCBIfam" id="TIGR01726">
    <property type="entry name" value="HEQRo_perm_3TM"/>
    <property type="match status" value="1"/>
</dbReference>
<evidence type="ECO:0000313" key="13">
    <source>
        <dbReference type="Proteomes" id="UP000186878"/>
    </source>
</evidence>
<dbReference type="RefSeq" id="WP_075568612.1">
    <property type="nucleotide sequence ID" value="NZ_MSDO01000002.1"/>
</dbReference>
<feature type="transmembrane region" description="Helical" evidence="10">
    <location>
        <begin position="55"/>
        <end position="74"/>
    </location>
</feature>
<evidence type="ECO:0000256" key="7">
    <source>
        <dbReference type="ARBA" id="ARBA00022970"/>
    </source>
</evidence>
<dbReference type="Pfam" id="PF00528">
    <property type="entry name" value="BPD_transp_1"/>
    <property type="match status" value="1"/>
</dbReference>
<dbReference type="AlphaFoldDB" id="A0A1Q8SWU1"/>
<comment type="similarity">
    <text evidence="3">Belongs to the binding-protein-dependent transport system permease family. HisMQ subfamily.</text>
</comment>
<dbReference type="Proteomes" id="UP000186878">
    <property type="component" value="Unassembled WGS sequence"/>
</dbReference>
<evidence type="ECO:0000256" key="4">
    <source>
        <dbReference type="ARBA" id="ARBA00022448"/>
    </source>
</evidence>
<dbReference type="InterPro" id="IPR035906">
    <property type="entry name" value="MetI-like_sf"/>
</dbReference>
<name>A0A1Q8SWU1_9GAMM</name>
<keyword evidence="6 10" id="KW-0812">Transmembrane</keyword>
<keyword evidence="9 10" id="KW-0472">Membrane</keyword>
<dbReference type="EMBL" id="MSDO01000002">
    <property type="protein sequence ID" value="OLO05870.1"/>
    <property type="molecule type" value="Genomic_DNA"/>
</dbReference>
<dbReference type="GO" id="GO:0043190">
    <property type="term" value="C:ATP-binding cassette (ABC) transporter complex"/>
    <property type="evidence" value="ECO:0007669"/>
    <property type="project" value="InterPro"/>
</dbReference>
<comment type="caution">
    <text evidence="12">The sequence shown here is derived from an EMBL/GenBank/DDBJ whole genome shotgun (WGS) entry which is preliminary data.</text>
</comment>
<keyword evidence="5" id="KW-1003">Cell membrane</keyword>
<feature type="transmembrane region" description="Helical" evidence="10">
    <location>
        <begin position="86"/>
        <end position="109"/>
    </location>
</feature>
<keyword evidence="8 10" id="KW-1133">Transmembrane helix</keyword>
<protein>
    <submittedName>
        <fullName evidence="12">Amino acid ABC transporter</fullName>
    </submittedName>
</protein>
<dbReference type="CDD" id="cd06261">
    <property type="entry name" value="TM_PBP2"/>
    <property type="match status" value="1"/>
</dbReference>
<dbReference type="PROSITE" id="PS50928">
    <property type="entry name" value="ABC_TM1"/>
    <property type="match status" value="1"/>
</dbReference>
<proteinExistence type="inferred from homology"/>
<evidence type="ECO:0000256" key="10">
    <source>
        <dbReference type="RuleBase" id="RU363032"/>
    </source>
</evidence>
<reference evidence="12 13" key="1">
    <citation type="submission" date="2016-12" db="EMBL/GenBank/DDBJ databases">
        <title>Draft genome sequences of strains Salinicola socius SMB35, Salinicola sp. MH3R3-1 and Chromohalobacter sp. SMB17 from the Verkhnekamsk potash mining region of Russia.</title>
        <authorList>
            <person name="Mavrodi D.V."/>
            <person name="Olsson B.E."/>
            <person name="Korsakova E.S."/>
            <person name="Pyankova A."/>
            <person name="Mavrodi O.V."/>
            <person name="Plotnikova E.G."/>
        </authorList>
    </citation>
    <scope>NUCLEOTIDE SEQUENCE [LARGE SCALE GENOMIC DNA]</scope>
    <source>
        <strain evidence="12 13">SMB35</strain>
    </source>
</reference>
<feature type="transmembrane region" description="Helical" evidence="10">
    <location>
        <begin position="181"/>
        <end position="201"/>
    </location>
</feature>
<accession>A0A1Q8SWU1</accession>
<evidence type="ECO:0000313" key="12">
    <source>
        <dbReference type="EMBL" id="OLO05870.1"/>
    </source>
</evidence>
<evidence type="ECO:0000259" key="11">
    <source>
        <dbReference type="PROSITE" id="PS50928"/>
    </source>
</evidence>
<keyword evidence="7" id="KW-0029">Amino-acid transport</keyword>
<keyword evidence="13" id="KW-1185">Reference proteome</keyword>
<evidence type="ECO:0000256" key="2">
    <source>
        <dbReference type="ARBA" id="ARBA00004429"/>
    </source>
</evidence>
<dbReference type="PANTHER" id="PTHR30614">
    <property type="entry name" value="MEMBRANE COMPONENT OF AMINO ACID ABC TRANSPORTER"/>
    <property type="match status" value="1"/>
</dbReference>
<evidence type="ECO:0000256" key="1">
    <source>
        <dbReference type="ARBA" id="ARBA00003159"/>
    </source>
</evidence>
<feature type="transmembrane region" description="Helical" evidence="10">
    <location>
        <begin position="21"/>
        <end position="43"/>
    </location>
</feature>
<keyword evidence="4 10" id="KW-0813">Transport</keyword>
<comment type="function">
    <text evidence="1">Part of the binding-protein-dependent transport system for glutamine; probably responsible for the translocation of the substrate across the membrane.</text>
</comment>
<dbReference type="OrthoDB" id="4404959at2"/>